<dbReference type="Gene3D" id="3.40.50.150">
    <property type="entry name" value="Vaccinia Virus protein VP39"/>
    <property type="match status" value="1"/>
</dbReference>
<organism evidence="9 10">
    <name type="scientific">Triparma laevis f. longispina</name>
    <dbReference type="NCBI Taxonomy" id="1714387"/>
    <lineage>
        <taxon>Eukaryota</taxon>
        <taxon>Sar</taxon>
        <taxon>Stramenopiles</taxon>
        <taxon>Ochrophyta</taxon>
        <taxon>Bolidophyceae</taxon>
        <taxon>Parmales</taxon>
        <taxon>Triparmaceae</taxon>
        <taxon>Triparma</taxon>
    </lineage>
</organism>
<keyword evidence="3 6" id="KW-0808">Transferase</keyword>
<evidence type="ECO:0000256" key="6">
    <source>
        <dbReference type="PROSITE-ProRule" id="PRU01023"/>
    </source>
</evidence>
<dbReference type="GO" id="GO:0003723">
    <property type="term" value="F:RNA binding"/>
    <property type="evidence" value="ECO:0007669"/>
    <property type="project" value="UniProtKB-UniRule"/>
</dbReference>
<evidence type="ECO:0000256" key="4">
    <source>
        <dbReference type="ARBA" id="ARBA00022691"/>
    </source>
</evidence>
<evidence type="ECO:0000259" key="8">
    <source>
        <dbReference type="PROSITE" id="PS51686"/>
    </source>
</evidence>
<dbReference type="PANTHER" id="PTHR22808:SF1">
    <property type="entry name" value="RNA CYTOSINE-C(5)-METHYLTRANSFERASE NSUN2-RELATED"/>
    <property type="match status" value="1"/>
</dbReference>
<dbReference type="PANTHER" id="PTHR22808">
    <property type="entry name" value="NCL1 YEAST -RELATED NOL1/NOP2/FMU SUN DOMAIN-CONTAINING"/>
    <property type="match status" value="1"/>
</dbReference>
<evidence type="ECO:0000256" key="2">
    <source>
        <dbReference type="ARBA" id="ARBA00022603"/>
    </source>
</evidence>
<name>A0A9W7AK78_9STRA</name>
<feature type="region of interest" description="Disordered" evidence="7">
    <location>
        <begin position="526"/>
        <end position="547"/>
    </location>
</feature>
<comment type="caution">
    <text evidence="9">The sequence shown here is derived from an EMBL/GenBank/DDBJ whole genome shotgun (WGS) entry which is preliminary data.</text>
</comment>
<gene>
    <name evidence="9" type="ORF">TrLO_g6963</name>
</gene>
<dbReference type="InterPro" id="IPR049560">
    <property type="entry name" value="MeTrfase_RsmB-F_NOP2_cat"/>
</dbReference>
<accession>A0A9W7AK78</accession>
<dbReference type="PRINTS" id="PR02008">
    <property type="entry name" value="RCMTFAMILY"/>
</dbReference>
<feature type="binding site" evidence="6">
    <location>
        <position position="275"/>
    </location>
    <ligand>
        <name>S-adenosyl-L-methionine</name>
        <dbReference type="ChEBI" id="CHEBI:59789"/>
    </ligand>
</feature>
<feature type="domain" description="SAM-dependent MTase RsmB/NOP-type" evidence="8">
    <location>
        <begin position="142"/>
        <end position="513"/>
    </location>
</feature>
<keyword evidence="10" id="KW-1185">Reference proteome</keyword>
<keyword evidence="4 6" id="KW-0949">S-adenosyl-L-methionine</keyword>
<reference evidence="10" key="1">
    <citation type="journal article" date="2023" name="Commun. Biol.">
        <title>Genome analysis of Parmales, the sister group of diatoms, reveals the evolutionary specialization of diatoms from phago-mixotrophs to photoautotrophs.</title>
        <authorList>
            <person name="Ban H."/>
            <person name="Sato S."/>
            <person name="Yoshikawa S."/>
            <person name="Yamada K."/>
            <person name="Nakamura Y."/>
            <person name="Ichinomiya M."/>
            <person name="Sato N."/>
            <person name="Blanc-Mathieu R."/>
            <person name="Endo H."/>
            <person name="Kuwata A."/>
            <person name="Ogata H."/>
        </authorList>
    </citation>
    <scope>NUCLEOTIDE SEQUENCE [LARGE SCALE GENOMIC DNA]</scope>
    <source>
        <strain evidence="10">NIES 3700</strain>
    </source>
</reference>
<dbReference type="AlphaFoldDB" id="A0A9W7AK78"/>
<dbReference type="GO" id="GO:0008173">
    <property type="term" value="F:RNA methyltransferase activity"/>
    <property type="evidence" value="ECO:0007669"/>
    <property type="project" value="InterPro"/>
</dbReference>
<evidence type="ECO:0000256" key="7">
    <source>
        <dbReference type="SAM" id="MobiDB-lite"/>
    </source>
</evidence>
<dbReference type="OrthoDB" id="6093671at2759"/>
<dbReference type="PROSITE" id="PS01153">
    <property type="entry name" value="NOL1_NOP2_SUN"/>
    <property type="match status" value="1"/>
</dbReference>
<dbReference type="GO" id="GO:0001510">
    <property type="term" value="P:RNA methylation"/>
    <property type="evidence" value="ECO:0007669"/>
    <property type="project" value="InterPro"/>
</dbReference>
<feature type="compositionally biased region" description="Pro residues" evidence="7">
    <location>
        <begin position="40"/>
        <end position="52"/>
    </location>
</feature>
<evidence type="ECO:0000313" key="9">
    <source>
        <dbReference type="EMBL" id="GMH72061.1"/>
    </source>
</evidence>
<dbReference type="EMBL" id="BRXW01000647">
    <property type="protein sequence ID" value="GMH72061.1"/>
    <property type="molecule type" value="Genomic_DNA"/>
</dbReference>
<dbReference type="InterPro" id="IPR023267">
    <property type="entry name" value="RCMT"/>
</dbReference>
<evidence type="ECO:0000256" key="5">
    <source>
        <dbReference type="ARBA" id="ARBA00022884"/>
    </source>
</evidence>
<comment type="similarity">
    <text evidence="1 6">Belongs to the class I-like SAM-binding methyltransferase superfamily. RsmB/NOP family.</text>
</comment>
<dbReference type="InterPro" id="IPR018314">
    <property type="entry name" value="RsmB/NOL1/NOP2-like_CS"/>
</dbReference>
<keyword evidence="5 6" id="KW-0694">RNA-binding</keyword>
<feature type="binding site" evidence="6">
    <location>
        <position position="307"/>
    </location>
    <ligand>
        <name>S-adenosyl-L-methionine</name>
        <dbReference type="ChEBI" id="CHEBI:59789"/>
    </ligand>
</feature>
<dbReference type="Proteomes" id="UP001165122">
    <property type="component" value="Unassembled WGS sequence"/>
</dbReference>
<dbReference type="InterPro" id="IPR029063">
    <property type="entry name" value="SAM-dependent_MTases_sf"/>
</dbReference>
<dbReference type="Pfam" id="PF01189">
    <property type="entry name" value="Methyltr_RsmB-F"/>
    <property type="match status" value="1"/>
</dbReference>
<feature type="active site" description="Nucleophile" evidence="6">
    <location>
        <position position="378"/>
    </location>
</feature>
<protein>
    <recommendedName>
        <fullName evidence="8">SAM-dependent MTase RsmB/NOP-type domain-containing protein</fullName>
    </recommendedName>
</protein>
<evidence type="ECO:0000313" key="10">
    <source>
        <dbReference type="Proteomes" id="UP001165122"/>
    </source>
</evidence>
<evidence type="ECO:0000256" key="3">
    <source>
        <dbReference type="ARBA" id="ARBA00022679"/>
    </source>
</evidence>
<dbReference type="PROSITE" id="PS51686">
    <property type="entry name" value="SAM_MT_RSMB_NOP"/>
    <property type="match status" value="1"/>
</dbReference>
<sequence>MNPTPPPAGDFTDDFLSAMVAMGQNLETTTKKKNSKKRPTPPPSSAPPPPPFKKTKTKTLSTKGPNSLRNAHSAGMGKTVSERKANELWFRKANYGSILFESYYKNQSPNVIVNSVEEEGGKMSKNNKKAIKKFKLKQFQSFMDSLSRPLPIAFRIRQTTPAPISSFLKSELSASLNLTPVPYDHTQTIYQTSENFNKASIRRGGPEYDHPVAEFIRDNLTKGYIARQEIVSMIPYLTMSPSSTETILDLCASPGSKTQQLLENTTTTGIIVANDVHPGRLSSLNDALKRANLPKEVMENLIITNHDGSKFPPIKISNFDKVLVDVPCSGDGTIRKDSSILPRWSPTTSNALHPLQCSIGLRGLELTEVGGIMCYSTCTFNPVEDEAVVAEIIRRAEVKAGKGCVTVEEWGGDILPGMVKRSGVCDWRVADFVETGEEEEEEEDVPEESKGEEVRIRWHDEGYEKAKLDGMEGAVESLWPREDIKRYNLDRCCRFLPHDNNTGGFFVALLKKHKPFGPNKTQVTVEKKKKKKNGDSETPVLQPLRPIDPKTYTSLLKHHESLPPSTRLYQRGDDRDSIYLVSERTNELFVGDNDAGSEEKETEHNILYAGRKLLRKEEGGEYVML</sequence>
<evidence type="ECO:0000256" key="1">
    <source>
        <dbReference type="ARBA" id="ARBA00007494"/>
    </source>
</evidence>
<feature type="binding site" evidence="6">
    <location>
        <position position="325"/>
    </location>
    <ligand>
        <name>S-adenosyl-L-methionine</name>
        <dbReference type="ChEBI" id="CHEBI:59789"/>
    </ligand>
</feature>
<keyword evidence="2 6" id="KW-0489">Methyltransferase</keyword>
<feature type="region of interest" description="Disordered" evidence="7">
    <location>
        <begin position="1"/>
        <end position="80"/>
    </location>
</feature>
<comment type="caution">
    <text evidence="6">Lacks conserved residue(s) required for the propagation of feature annotation.</text>
</comment>
<proteinExistence type="inferred from homology"/>
<dbReference type="SUPFAM" id="SSF53335">
    <property type="entry name" value="S-adenosyl-L-methionine-dependent methyltransferases"/>
    <property type="match status" value="1"/>
</dbReference>
<dbReference type="InterPro" id="IPR001678">
    <property type="entry name" value="MeTrfase_RsmB-F_NOP2_dom"/>
</dbReference>